<evidence type="ECO:0000313" key="2">
    <source>
        <dbReference type="Proteomes" id="UP000504639"/>
    </source>
</evidence>
<dbReference type="InParanoid" id="A0A6J3ENT6"/>
<evidence type="ECO:0000256" key="1">
    <source>
        <dbReference type="SAM" id="MobiDB-lite"/>
    </source>
</evidence>
<sequence>MQMFPSFIVPYWQAAEAFPPHGEKLGARHEAARSGEEAFHQEAWNLSSQWDQRKSSWPLYRERIQQARAEMAAWEAWSRGEDQEIPQVTTQHDWVPHPPAQPKSKEVRRRWRKAPTPTPEEEWRAPAQLDRLDHLSPRALQVLKRLEPHHRRQKMFETVAEEKRLRQEQLWLPCARCWYRNGGEGAGNADGSSGAQSKGAGKLSRFPPLNGK</sequence>
<proteinExistence type="predicted"/>
<protein>
    <submittedName>
        <fullName evidence="3">Uncharacterized protein LOC116501584</fullName>
    </submittedName>
</protein>
<feature type="region of interest" description="Disordered" evidence="1">
    <location>
        <begin position="92"/>
        <end position="123"/>
    </location>
</feature>
<name>A0A6J3ENT6_AYTFU</name>
<evidence type="ECO:0000313" key="3">
    <source>
        <dbReference type="RefSeq" id="XP_032063073.1"/>
    </source>
</evidence>
<dbReference type="RefSeq" id="XP_032063073.1">
    <property type="nucleotide sequence ID" value="XM_032207182.1"/>
</dbReference>
<dbReference type="GeneID" id="116501584"/>
<reference evidence="3" key="1">
    <citation type="submission" date="2025-08" db="UniProtKB">
        <authorList>
            <consortium name="RefSeq"/>
        </authorList>
    </citation>
    <scope>IDENTIFICATION</scope>
    <source>
        <tissue evidence="3">Lung</tissue>
    </source>
</reference>
<feature type="compositionally biased region" description="Low complexity" evidence="1">
    <location>
        <begin position="191"/>
        <end position="204"/>
    </location>
</feature>
<gene>
    <name evidence="3" type="primary">LOC116501584</name>
</gene>
<dbReference type="Proteomes" id="UP000504639">
    <property type="component" value="Unplaced"/>
</dbReference>
<dbReference type="AlphaFoldDB" id="A0A6J3ENT6"/>
<accession>A0A6J3ENT6</accession>
<dbReference type="KEGG" id="aful:116501584"/>
<organism evidence="2 3">
    <name type="scientific">Aythya fuligula</name>
    <name type="common">Tufted duck</name>
    <name type="synonym">Anas fuligula</name>
    <dbReference type="NCBI Taxonomy" id="219594"/>
    <lineage>
        <taxon>Eukaryota</taxon>
        <taxon>Metazoa</taxon>
        <taxon>Chordata</taxon>
        <taxon>Craniata</taxon>
        <taxon>Vertebrata</taxon>
        <taxon>Euteleostomi</taxon>
        <taxon>Archelosauria</taxon>
        <taxon>Archosauria</taxon>
        <taxon>Dinosauria</taxon>
        <taxon>Saurischia</taxon>
        <taxon>Theropoda</taxon>
        <taxon>Coelurosauria</taxon>
        <taxon>Aves</taxon>
        <taxon>Neognathae</taxon>
        <taxon>Galloanserae</taxon>
        <taxon>Anseriformes</taxon>
        <taxon>Anatidae</taxon>
        <taxon>Aythyinae</taxon>
        <taxon>Aythya</taxon>
    </lineage>
</organism>
<keyword evidence="2" id="KW-1185">Reference proteome</keyword>
<feature type="region of interest" description="Disordered" evidence="1">
    <location>
        <begin position="182"/>
        <end position="212"/>
    </location>
</feature>